<dbReference type="InParanoid" id="A0A059ALV3"/>
<reference evidence="1" key="1">
    <citation type="submission" date="2013-07" db="EMBL/GenBank/DDBJ databases">
        <title>The genome of Eucalyptus grandis.</title>
        <authorList>
            <person name="Schmutz J."/>
            <person name="Hayes R."/>
            <person name="Myburg A."/>
            <person name="Tuskan G."/>
            <person name="Grattapaglia D."/>
            <person name="Rokhsar D.S."/>
        </authorList>
    </citation>
    <scope>NUCLEOTIDE SEQUENCE</scope>
    <source>
        <tissue evidence="1">Leaf extractions</tissue>
    </source>
</reference>
<protein>
    <submittedName>
        <fullName evidence="1">Uncharacterized protein</fullName>
    </submittedName>
</protein>
<dbReference type="AlphaFoldDB" id="A0A059ALV3"/>
<organism evidence="1">
    <name type="scientific">Eucalyptus grandis</name>
    <name type="common">Flooded gum</name>
    <dbReference type="NCBI Taxonomy" id="71139"/>
    <lineage>
        <taxon>Eukaryota</taxon>
        <taxon>Viridiplantae</taxon>
        <taxon>Streptophyta</taxon>
        <taxon>Embryophyta</taxon>
        <taxon>Tracheophyta</taxon>
        <taxon>Spermatophyta</taxon>
        <taxon>Magnoliopsida</taxon>
        <taxon>eudicotyledons</taxon>
        <taxon>Gunneridae</taxon>
        <taxon>Pentapetalae</taxon>
        <taxon>rosids</taxon>
        <taxon>malvids</taxon>
        <taxon>Myrtales</taxon>
        <taxon>Myrtaceae</taxon>
        <taxon>Myrtoideae</taxon>
        <taxon>Eucalypteae</taxon>
        <taxon>Eucalyptus</taxon>
    </lineage>
</organism>
<sequence>MEEEKSVLAGSTDPLMVWHPLMVSCAESSAQAQMRTPGKMEQLLAPFEEEESAPTASTDLSMFWHPSLVSRAESSAQEQMHIPGKTEELLTAFEVNSCR</sequence>
<gene>
    <name evidence="1" type="ORF">EUGRSUZ_I00615</name>
</gene>
<proteinExistence type="predicted"/>
<accession>A0A059ALV3</accession>
<dbReference type="EMBL" id="KK198761">
    <property type="protein sequence ID" value="KCW54671.1"/>
    <property type="molecule type" value="Genomic_DNA"/>
</dbReference>
<evidence type="ECO:0000313" key="1">
    <source>
        <dbReference type="EMBL" id="KCW54671.1"/>
    </source>
</evidence>
<dbReference type="PROSITE" id="PS51257">
    <property type="entry name" value="PROKAR_LIPOPROTEIN"/>
    <property type="match status" value="1"/>
</dbReference>
<name>A0A059ALV3_EUCGR</name>
<dbReference type="Gramene" id="KCW54671">
    <property type="protein sequence ID" value="KCW54671"/>
    <property type="gene ID" value="EUGRSUZ_I00615"/>
</dbReference>